<dbReference type="OrthoDB" id="3076at2"/>
<evidence type="ECO:0000313" key="2">
    <source>
        <dbReference type="Proteomes" id="UP000295066"/>
    </source>
</evidence>
<protein>
    <submittedName>
        <fullName evidence="1">Uncharacterized protein</fullName>
    </submittedName>
</protein>
<dbReference type="RefSeq" id="WP_133956093.1">
    <property type="nucleotide sequence ID" value="NZ_SORI01000002.1"/>
</dbReference>
<accession>A0A4R8MDY5</accession>
<organism evidence="1 2">
    <name type="scientific">Aminivibrio pyruvatiphilus</name>
    <dbReference type="NCBI Taxonomy" id="1005740"/>
    <lineage>
        <taxon>Bacteria</taxon>
        <taxon>Thermotogati</taxon>
        <taxon>Synergistota</taxon>
        <taxon>Synergistia</taxon>
        <taxon>Synergistales</taxon>
        <taxon>Aminobacteriaceae</taxon>
        <taxon>Aminivibrio</taxon>
    </lineage>
</organism>
<keyword evidence="2" id="KW-1185">Reference proteome</keyword>
<name>A0A4R8MDY5_9BACT</name>
<comment type="caution">
    <text evidence="1">The sequence shown here is derived from an EMBL/GenBank/DDBJ whole genome shotgun (WGS) entry which is preliminary data.</text>
</comment>
<proteinExistence type="predicted"/>
<dbReference type="Proteomes" id="UP000295066">
    <property type="component" value="Unassembled WGS sequence"/>
</dbReference>
<dbReference type="EMBL" id="SORI01000002">
    <property type="protein sequence ID" value="TDY63178.1"/>
    <property type="molecule type" value="Genomic_DNA"/>
</dbReference>
<gene>
    <name evidence="1" type="ORF">C8D99_102159</name>
</gene>
<dbReference type="AlphaFoldDB" id="A0A4R8MDY5"/>
<sequence length="223" mass="25259">MTSLPYWDSNVDMQIAPWFPLGVDYEPVSVNSHHSGRLSRIAALSMRLSSEFFCLTSLQSGYAGTLLRDSMFIPGKQRRIDFGFTMLFGYSAPMEEAVGSLLESQGDIEGGVSFCTLWDRDIILESFKAIILVSGNPFFSEDDFLDRLGVVLEKSVSSQANMPFFAEKFGYRRFFIPYETDNPVDLEISRLLYEMEFEETRKWVGPSPEVSFPPFLTLDLAAD</sequence>
<evidence type="ECO:0000313" key="1">
    <source>
        <dbReference type="EMBL" id="TDY63178.1"/>
    </source>
</evidence>
<reference evidence="1 2" key="1">
    <citation type="submission" date="2019-03" db="EMBL/GenBank/DDBJ databases">
        <title>Genomic Encyclopedia of Type Strains, Phase IV (KMG-IV): sequencing the most valuable type-strain genomes for metagenomic binning, comparative biology and taxonomic classification.</title>
        <authorList>
            <person name="Goeker M."/>
        </authorList>
    </citation>
    <scope>NUCLEOTIDE SEQUENCE [LARGE SCALE GENOMIC DNA]</scope>
    <source>
        <strain evidence="1 2">DSM 25964</strain>
    </source>
</reference>